<sequence>MGLSGLSLSCSSGSDGVQQAEIPKSPTGGKTATSTGPGLGADCQEAVTWKTDDDAETLDDAVVIFWKMTSSSSANEWIHDIINNPTELIQGSDGADDCFWKKNLHGKPDFVSSCQREQGLVCFFGYLLQMCGHKMQLVVILQIGLNAL</sequence>
<protein>
    <submittedName>
        <fullName evidence="2">Uncharacterized protein</fullName>
    </submittedName>
</protein>
<gene>
    <name evidence="2" type="ORF">A6R68_06919</name>
</gene>
<dbReference type="Proteomes" id="UP000092124">
    <property type="component" value="Unassembled WGS sequence"/>
</dbReference>
<accession>A0A1A6GFK4</accession>
<dbReference type="EMBL" id="LZPO01097171">
    <property type="protein sequence ID" value="OBS64545.1"/>
    <property type="molecule type" value="Genomic_DNA"/>
</dbReference>
<organism evidence="2 3">
    <name type="scientific">Neotoma lepida</name>
    <name type="common">Desert woodrat</name>
    <dbReference type="NCBI Taxonomy" id="56216"/>
    <lineage>
        <taxon>Eukaryota</taxon>
        <taxon>Metazoa</taxon>
        <taxon>Chordata</taxon>
        <taxon>Craniata</taxon>
        <taxon>Vertebrata</taxon>
        <taxon>Euteleostomi</taxon>
        <taxon>Mammalia</taxon>
        <taxon>Eutheria</taxon>
        <taxon>Euarchontoglires</taxon>
        <taxon>Glires</taxon>
        <taxon>Rodentia</taxon>
        <taxon>Myomorpha</taxon>
        <taxon>Muroidea</taxon>
        <taxon>Cricetidae</taxon>
        <taxon>Neotominae</taxon>
        <taxon>Neotoma</taxon>
    </lineage>
</organism>
<keyword evidence="3" id="KW-1185">Reference proteome</keyword>
<name>A0A1A6GFK4_NEOLE</name>
<evidence type="ECO:0000313" key="2">
    <source>
        <dbReference type="EMBL" id="OBS64545.1"/>
    </source>
</evidence>
<feature type="non-terminal residue" evidence="2">
    <location>
        <position position="148"/>
    </location>
</feature>
<evidence type="ECO:0000256" key="1">
    <source>
        <dbReference type="SAM" id="MobiDB-lite"/>
    </source>
</evidence>
<dbReference type="AlphaFoldDB" id="A0A1A6GFK4"/>
<feature type="region of interest" description="Disordered" evidence="1">
    <location>
        <begin position="1"/>
        <end position="39"/>
    </location>
</feature>
<reference evidence="2 3" key="1">
    <citation type="submission" date="2016-06" db="EMBL/GenBank/DDBJ databases">
        <title>The Draft Genome Sequence and Annotation of the Desert Woodrat Neotoma lepida.</title>
        <authorList>
            <person name="Campbell M."/>
            <person name="Oakeson K.F."/>
            <person name="Yandell M."/>
            <person name="Halpert J.R."/>
            <person name="Dearing D."/>
        </authorList>
    </citation>
    <scope>NUCLEOTIDE SEQUENCE [LARGE SCALE GENOMIC DNA]</scope>
    <source>
        <strain evidence="2">417</strain>
        <tissue evidence="2">Liver</tissue>
    </source>
</reference>
<feature type="compositionally biased region" description="Low complexity" evidence="1">
    <location>
        <begin position="1"/>
        <end position="14"/>
    </location>
</feature>
<comment type="caution">
    <text evidence="2">The sequence shown here is derived from an EMBL/GenBank/DDBJ whole genome shotgun (WGS) entry which is preliminary data.</text>
</comment>
<evidence type="ECO:0000313" key="3">
    <source>
        <dbReference type="Proteomes" id="UP000092124"/>
    </source>
</evidence>
<proteinExistence type="predicted"/>